<proteinExistence type="predicted"/>
<dbReference type="InterPro" id="IPR028098">
    <property type="entry name" value="Glyco_trans_4-like_N"/>
</dbReference>
<evidence type="ECO:0000256" key="1">
    <source>
        <dbReference type="ARBA" id="ARBA00022676"/>
    </source>
</evidence>
<dbReference type="CDD" id="cd03801">
    <property type="entry name" value="GT4_PimA-like"/>
    <property type="match status" value="1"/>
</dbReference>
<dbReference type="Proteomes" id="UP000734823">
    <property type="component" value="Unassembled WGS sequence"/>
</dbReference>
<dbReference type="Pfam" id="PF00534">
    <property type="entry name" value="Glycos_transf_1"/>
    <property type="match status" value="1"/>
</dbReference>
<dbReference type="SUPFAM" id="SSF53756">
    <property type="entry name" value="UDP-Glycosyltransferase/glycogen phosphorylase"/>
    <property type="match status" value="1"/>
</dbReference>
<dbReference type="EMBL" id="JABVED010000002">
    <property type="protein sequence ID" value="MBC6446605.1"/>
    <property type="molecule type" value="Genomic_DNA"/>
</dbReference>
<keyword evidence="1" id="KW-0328">Glycosyltransferase</keyword>
<evidence type="ECO:0000259" key="4">
    <source>
        <dbReference type="Pfam" id="PF13439"/>
    </source>
</evidence>
<name>A0ABR7L1Q0_9PSEU</name>
<dbReference type="PANTHER" id="PTHR46401:SF2">
    <property type="entry name" value="GLYCOSYLTRANSFERASE WBBK-RELATED"/>
    <property type="match status" value="1"/>
</dbReference>
<reference evidence="5 6" key="1">
    <citation type="submission" date="2020-06" db="EMBL/GenBank/DDBJ databases">
        <title>Actinokineospora xiongansis sp. nov., isolated from soil of Baiyangdian.</title>
        <authorList>
            <person name="Zhang X."/>
        </authorList>
    </citation>
    <scope>NUCLEOTIDE SEQUENCE [LARGE SCALE GENOMIC DNA]</scope>
    <source>
        <strain evidence="5 6">HBU206404</strain>
    </source>
</reference>
<keyword evidence="2" id="KW-0808">Transferase</keyword>
<protein>
    <submittedName>
        <fullName evidence="5">Glycosyltransferase family 4 protein</fullName>
    </submittedName>
</protein>
<evidence type="ECO:0000259" key="3">
    <source>
        <dbReference type="Pfam" id="PF00534"/>
    </source>
</evidence>
<keyword evidence="6" id="KW-1185">Reference proteome</keyword>
<dbReference type="PANTHER" id="PTHR46401">
    <property type="entry name" value="GLYCOSYLTRANSFERASE WBBK-RELATED"/>
    <property type="match status" value="1"/>
</dbReference>
<organism evidence="5 6">
    <name type="scientific">Actinokineospora xionganensis</name>
    <dbReference type="NCBI Taxonomy" id="2684470"/>
    <lineage>
        <taxon>Bacteria</taxon>
        <taxon>Bacillati</taxon>
        <taxon>Actinomycetota</taxon>
        <taxon>Actinomycetes</taxon>
        <taxon>Pseudonocardiales</taxon>
        <taxon>Pseudonocardiaceae</taxon>
        <taxon>Actinokineospora</taxon>
    </lineage>
</organism>
<feature type="domain" description="Glycosyl transferase family 1" evidence="3">
    <location>
        <begin position="215"/>
        <end position="357"/>
    </location>
</feature>
<sequence>MGQNSLGRPDVRPDAGTRRIGFACAWDSPPMRTWSHTPWNLRQALRERASVVDLGLTWSGPTRAALKALGAYRHDGRWATAWKHHPLTVAAGERRLRSHSRTSAADVVLEIGDLARFDQPFLLYQDLSFDMVIERLVDGTGSGARMPGLSESRIRRLADRQRLIYDRCAAVLTMSQWTADHLVRVTGVPADRVHVVPPGANALPDGPVRADRPRPRRRLLFVGKDFQGKAGDVVVEALAVLRREVDPAFRLTIAGPAAYQGEVPPGVRFLGRLPLEEVGSLYAEHDLFVMPSRFEAFGIAFVEALAHGIPCIARHDCAMPELVRSGANGGLVESDDPIELAAKIMSVINDDAIYANTERESAEVIARYQWSRAADDVVRIIGAL</sequence>
<feature type="domain" description="Glycosyltransferase subfamily 4-like N-terminal" evidence="4">
    <location>
        <begin position="151"/>
        <end position="201"/>
    </location>
</feature>
<gene>
    <name evidence="5" type="ORF">GPZ80_05365</name>
</gene>
<comment type="caution">
    <text evidence="5">The sequence shown here is derived from an EMBL/GenBank/DDBJ whole genome shotgun (WGS) entry which is preliminary data.</text>
</comment>
<dbReference type="InterPro" id="IPR001296">
    <property type="entry name" value="Glyco_trans_1"/>
</dbReference>
<evidence type="ECO:0000313" key="6">
    <source>
        <dbReference type="Proteomes" id="UP000734823"/>
    </source>
</evidence>
<dbReference type="Pfam" id="PF13439">
    <property type="entry name" value="Glyco_transf_4"/>
    <property type="match status" value="1"/>
</dbReference>
<dbReference type="Gene3D" id="3.40.50.2000">
    <property type="entry name" value="Glycogen Phosphorylase B"/>
    <property type="match status" value="2"/>
</dbReference>
<evidence type="ECO:0000256" key="2">
    <source>
        <dbReference type="ARBA" id="ARBA00022679"/>
    </source>
</evidence>
<evidence type="ECO:0000313" key="5">
    <source>
        <dbReference type="EMBL" id="MBC6446605.1"/>
    </source>
</evidence>
<accession>A0ABR7L1Q0</accession>